<organism evidence="2 3">
    <name type="scientific">Chionoecetes opilio</name>
    <name type="common">Atlantic snow crab</name>
    <name type="synonym">Cancer opilio</name>
    <dbReference type="NCBI Taxonomy" id="41210"/>
    <lineage>
        <taxon>Eukaryota</taxon>
        <taxon>Metazoa</taxon>
        <taxon>Ecdysozoa</taxon>
        <taxon>Arthropoda</taxon>
        <taxon>Crustacea</taxon>
        <taxon>Multicrustacea</taxon>
        <taxon>Malacostraca</taxon>
        <taxon>Eumalacostraca</taxon>
        <taxon>Eucarida</taxon>
        <taxon>Decapoda</taxon>
        <taxon>Pleocyemata</taxon>
        <taxon>Brachyura</taxon>
        <taxon>Eubrachyura</taxon>
        <taxon>Majoidea</taxon>
        <taxon>Majidae</taxon>
        <taxon>Chionoecetes</taxon>
    </lineage>
</organism>
<evidence type="ECO:0000313" key="2">
    <source>
        <dbReference type="EMBL" id="KAG0717559.1"/>
    </source>
</evidence>
<protein>
    <recommendedName>
        <fullName evidence="4">Death domain-containing protein</fullName>
    </recommendedName>
</protein>
<evidence type="ECO:0000256" key="1">
    <source>
        <dbReference type="SAM" id="MobiDB-lite"/>
    </source>
</evidence>
<proteinExistence type="predicted"/>
<evidence type="ECO:0000313" key="3">
    <source>
        <dbReference type="Proteomes" id="UP000770661"/>
    </source>
</evidence>
<gene>
    <name evidence="2" type="ORF">GWK47_054177</name>
</gene>
<dbReference type="EMBL" id="JACEEZ010017410">
    <property type="protein sequence ID" value="KAG0717559.1"/>
    <property type="molecule type" value="Genomic_DNA"/>
</dbReference>
<dbReference type="OrthoDB" id="6593154at2759"/>
<reference evidence="2" key="1">
    <citation type="submission" date="2020-07" db="EMBL/GenBank/DDBJ databases">
        <title>The High-quality genome of the commercially important snow crab, Chionoecetes opilio.</title>
        <authorList>
            <person name="Jeong J.-H."/>
            <person name="Ryu S."/>
        </authorList>
    </citation>
    <scope>NUCLEOTIDE SEQUENCE</scope>
    <source>
        <strain evidence="2">MADBK_172401_WGS</strain>
        <tissue evidence="2">Digestive gland</tissue>
    </source>
</reference>
<dbReference type="AlphaFoldDB" id="A0A8J5CP68"/>
<keyword evidence="3" id="KW-1185">Reference proteome</keyword>
<dbReference type="SUPFAM" id="SSF47986">
    <property type="entry name" value="DEATH domain"/>
    <property type="match status" value="1"/>
</dbReference>
<sequence length="382" mass="44664">MPSPATSAPHSLCRHKMDLTTPHPTRNEMKPVIAKLGQDLEDEVQQDLEEESNRSFLWLEQCNISIWEFRNQNPALMRSLEDELDITKWDRVAEELGLSFQQIERCRTCHRGSFTREVFGIMQECPQYQDLTLKDFLEILLRHKRRDILLMLKKYSRLGREVCAPKTFTLSIQQEREVVVMAANMGRSDGKQSSFMARVLLLHAHDTKEDALKLASTLRNPGTSGRRLNVLLLQQSDNKTVKNSLRVDPWNSIHKWFTMIDAVVPVLSPQFLLQIQNRDLDTGRGWEKRYNRYVYSMILDQYVEYGSKNYSCRAMCPARFQNEVTNNELLRHSGLFKVNWNCSSEEEVEECAQILHDGAKAFRKMKRKWKEELRKITLLNAL</sequence>
<dbReference type="Gene3D" id="1.10.533.10">
    <property type="entry name" value="Death Domain, Fas"/>
    <property type="match status" value="1"/>
</dbReference>
<accession>A0A8J5CP68</accession>
<name>A0A8J5CP68_CHIOP</name>
<dbReference type="InterPro" id="IPR011029">
    <property type="entry name" value="DEATH-like_dom_sf"/>
</dbReference>
<evidence type="ECO:0008006" key="4">
    <source>
        <dbReference type="Google" id="ProtNLM"/>
    </source>
</evidence>
<dbReference type="Proteomes" id="UP000770661">
    <property type="component" value="Unassembled WGS sequence"/>
</dbReference>
<dbReference type="CDD" id="cd01670">
    <property type="entry name" value="Death"/>
    <property type="match status" value="1"/>
</dbReference>
<feature type="region of interest" description="Disordered" evidence="1">
    <location>
        <begin position="1"/>
        <end position="27"/>
    </location>
</feature>
<comment type="caution">
    <text evidence="2">The sequence shown here is derived from an EMBL/GenBank/DDBJ whole genome shotgun (WGS) entry which is preliminary data.</text>
</comment>